<dbReference type="EMBL" id="JBHUFP010000005">
    <property type="protein sequence ID" value="MFD1805646.1"/>
    <property type="molecule type" value="Genomic_DNA"/>
</dbReference>
<organism evidence="7 8">
    <name type="scientific">Pasteurella oralis</name>
    <dbReference type="NCBI Taxonomy" id="1071947"/>
    <lineage>
        <taxon>Bacteria</taxon>
        <taxon>Pseudomonadati</taxon>
        <taxon>Pseudomonadota</taxon>
        <taxon>Gammaproteobacteria</taxon>
        <taxon>Pasteurellales</taxon>
        <taxon>Pasteurellaceae</taxon>
        <taxon>Pasteurella</taxon>
    </lineage>
</organism>
<evidence type="ECO:0000256" key="5">
    <source>
        <dbReference type="SAM" id="Phobius"/>
    </source>
</evidence>
<evidence type="ECO:0000256" key="2">
    <source>
        <dbReference type="ARBA" id="ARBA00022692"/>
    </source>
</evidence>
<feature type="transmembrane region" description="Helical" evidence="5">
    <location>
        <begin position="50"/>
        <end position="69"/>
    </location>
</feature>
<evidence type="ECO:0000313" key="7">
    <source>
        <dbReference type="EMBL" id="MFD1805646.1"/>
    </source>
</evidence>
<reference evidence="8" key="1">
    <citation type="journal article" date="2019" name="Int. J. Syst. Evol. Microbiol.">
        <title>The Global Catalogue of Microorganisms (GCM) 10K type strain sequencing project: providing services to taxonomists for standard genome sequencing and annotation.</title>
        <authorList>
            <consortium name="The Broad Institute Genomics Platform"/>
            <consortium name="The Broad Institute Genome Sequencing Center for Infectious Disease"/>
            <person name="Wu L."/>
            <person name="Ma J."/>
        </authorList>
    </citation>
    <scope>NUCLEOTIDE SEQUENCE [LARGE SCALE GENOMIC DNA]</scope>
    <source>
        <strain evidence="8">CCM 7950</strain>
    </source>
</reference>
<protein>
    <submittedName>
        <fullName evidence="7">TM2 domain-containing protein</fullName>
    </submittedName>
</protein>
<keyword evidence="8" id="KW-1185">Reference proteome</keyword>
<feature type="transmembrane region" description="Helical" evidence="5">
    <location>
        <begin position="75"/>
        <end position="100"/>
    </location>
</feature>
<feature type="domain" description="TM2" evidence="6">
    <location>
        <begin position="47"/>
        <end position="96"/>
    </location>
</feature>
<proteinExistence type="predicted"/>
<name>A0ABW4NT11_9PAST</name>
<evidence type="ECO:0000256" key="3">
    <source>
        <dbReference type="ARBA" id="ARBA00022989"/>
    </source>
</evidence>
<comment type="subcellular location">
    <subcellularLocation>
        <location evidence="1">Membrane</location>
        <topology evidence="1">Multi-pass membrane protein</topology>
    </subcellularLocation>
</comment>
<evidence type="ECO:0000256" key="1">
    <source>
        <dbReference type="ARBA" id="ARBA00004141"/>
    </source>
</evidence>
<keyword evidence="3 5" id="KW-1133">Transmembrane helix</keyword>
<accession>A0ABW4NT11</accession>
<dbReference type="Pfam" id="PF05154">
    <property type="entry name" value="TM2"/>
    <property type="match status" value="1"/>
</dbReference>
<keyword evidence="2 5" id="KW-0812">Transmembrane</keyword>
<gene>
    <name evidence="7" type="ORF">ACFSAV_04530</name>
</gene>
<dbReference type="InterPro" id="IPR007829">
    <property type="entry name" value="TM2"/>
</dbReference>
<evidence type="ECO:0000256" key="4">
    <source>
        <dbReference type="ARBA" id="ARBA00023136"/>
    </source>
</evidence>
<evidence type="ECO:0000313" key="8">
    <source>
        <dbReference type="Proteomes" id="UP001597420"/>
    </source>
</evidence>
<sequence>MESKQFAESYVMTNASNFPNDKIFLVKEKLSTLPESRQSSIQAVDLKNPMVVLLLSIFLGGLSIDRFYLGDIGLGILKIITVLFFGVGLIWVLFDIYFCYKKAKELNFNKIMLIS</sequence>
<evidence type="ECO:0000259" key="6">
    <source>
        <dbReference type="Pfam" id="PF05154"/>
    </source>
</evidence>
<dbReference type="Proteomes" id="UP001597420">
    <property type="component" value="Unassembled WGS sequence"/>
</dbReference>
<dbReference type="RefSeq" id="WP_379096724.1">
    <property type="nucleotide sequence ID" value="NZ_JAUNLA010000012.1"/>
</dbReference>
<keyword evidence="4 5" id="KW-0472">Membrane</keyword>
<comment type="caution">
    <text evidence="7">The sequence shown here is derived from an EMBL/GenBank/DDBJ whole genome shotgun (WGS) entry which is preliminary data.</text>
</comment>